<name>A0A3M6FBZ4_PSESG</name>
<organism evidence="1 2">
    <name type="scientific">Pseudomonas savastanoi pv. glycinea</name>
    <name type="common">Pseudomonas syringae pv. glycinea</name>
    <dbReference type="NCBI Taxonomy" id="318"/>
    <lineage>
        <taxon>Bacteria</taxon>
        <taxon>Pseudomonadati</taxon>
        <taxon>Pseudomonadota</taxon>
        <taxon>Gammaproteobacteria</taxon>
        <taxon>Pseudomonadales</taxon>
        <taxon>Pseudomonadaceae</taxon>
        <taxon>Pseudomonas</taxon>
    </lineage>
</organism>
<gene>
    <name evidence="1" type="ORF">ALQ74_101633</name>
</gene>
<evidence type="ECO:0000313" key="1">
    <source>
        <dbReference type="EMBL" id="RMM69029.1"/>
    </source>
</evidence>
<dbReference type="Proteomes" id="UP000279057">
    <property type="component" value="Unassembled WGS sequence"/>
</dbReference>
<accession>A0A3M6FBZ4</accession>
<protein>
    <submittedName>
        <fullName evidence="1">Putative integrase protein</fullName>
    </submittedName>
</protein>
<dbReference type="EMBL" id="RBOM01000008">
    <property type="protein sequence ID" value="RMM69029.1"/>
    <property type="molecule type" value="Genomic_DNA"/>
</dbReference>
<evidence type="ECO:0000313" key="2">
    <source>
        <dbReference type="Proteomes" id="UP000279057"/>
    </source>
</evidence>
<sequence length="49" mass="5463">MVILLKKAPSDRSGVAYQEYHCVYGEDAETALRFLFNAMTPKADPTISN</sequence>
<proteinExistence type="predicted"/>
<dbReference type="RefSeq" id="WP_011282493.1">
    <property type="nucleotide sequence ID" value="NZ_RBOM01000008.1"/>
</dbReference>
<reference evidence="1 2" key="1">
    <citation type="submission" date="2018-08" db="EMBL/GenBank/DDBJ databases">
        <title>Recombination of ecologically and evolutionarily significant loci maintains genetic cohesion in the Pseudomonas syringae species complex.</title>
        <authorList>
            <person name="Dillon M."/>
            <person name="Thakur S."/>
            <person name="Almeida R.N.D."/>
            <person name="Weir B.S."/>
            <person name="Guttman D.S."/>
        </authorList>
    </citation>
    <scope>NUCLEOTIDE SEQUENCE [LARGE SCALE GENOMIC DNA]</scope>
    <source>
        <strain evidence="1 2">ICMP 4332</strain>
    </source>
</reference>
<dbReference type="AlphaFoldDB" id="A0A3M6FBZ4"/>
<comment type="caution">
    <text evidence="1">The sequence shown here is derived from an EMBL/GenBank/DDBJ whole genome shotgun (WGS) entry which is preliminary data.</text>
</comment>